<feature type="compositionally biased region" description="Low complexity" evidence="11">
    <location>
        <begin position="4894"/>
        <end position="4906"/>
    </location>
</feature>
<dbReference type="FunFam" id="3.40.50.300:FF:000142">
    <property type="entry name" value="Midasin"/>
    <property type="match status" value="1"/>
</dbReference>
<dbReference type="GO" id="GO:0000027">
    <property type="term" value="P:ribosomal large subunit assembly"/>
    <property type="evidence" value="ECO:0007669"/>
    <property type="project" value="InterPro"/>
</dbReference>
<dbReference type="Proteomes" id="UP000777482">
    <property type="component" value="Unassembled WGS sequence"/>
</dbReference>
<dbReference type="FunFam" id="3.40.50.300:FF:000712">
    <property type="entry name" value="Midasin"/>
    <property type="match status" value="1"/>
</dbReference>
<feature type="compositionally biased region" description="Acidic residues" evidence="11">
    <location>
        <begin position="4755"/>
        <end position="4771"/>
    </location>
</feature>
<dbReference type="InterPro" id="IPR011704">
    <property type="entry name" value="ATPase_dyneun-rel_AAA"/>
</dbReference>
<evidence type="ECO:0000256" key="2">
    <source>
        <dbReference type="ARBA" id="ARBA00004642"/>
    </source>
</evidence>
<dbReference type="Pfam" id="PF17867">
    <property type="entry name" value="AAA_lid_7"/>
    <property type="match status" value="3"/>
</dbReference>
<evidence type="ECO:0000256" key="9">
    <source>
        <dbReference type="ARBA" id="ARBA00023242"/>
    </source>
</evidence>
<dbReference type="InterPro" id="IPR040848">
    <property type="entry name" value="AAA_lid_7"/>
</dbReference>
<keyword evidence="7 10" id="KW-0067">ATP-binding</keyword>
<dbReference type="Pfam" id="PF17865">
    <property type="entry name" value="AAA_lid_5"/>
    <property type="match status" value="1"/>
</dbReference>
<dbReference type="GO" id="GO:0005730">
    <property type="term" value="C:nucleolus"/>
    <property type="evidence" value="ECO:0007669"/>
    <property type="project" value="UniProtKB-SubCell"/>
</dbReference>
<feature type="compositionally biased region" description="Acidic residues" evidence="11">
    <location>
        <begin position="4818"/>
        <end position="4831"/>
    </location>
</feature>
<dbReference type="GO" id="GO:0016887">
    <property type="term" value="F:ATP hydrolysis activity"/>
    <property type="evidence" value="ECO:0007669"/>
    <property type="project" value="InterPro"/>
</dbReference>
<dbReference type="InterPro" id="IPR025662">
    <property type="entry name" value="Sigma_54_int_dom_ATP-bd_1"/>
</dbReference>
<keyword evidence="6 10" id="KW-0547">Nucleotide-binding</keyword>
<dbReference type="PIRSF" id="PIRSF010340">
    <property type="entry name" value="Midasin"/>
    <property type="match status" value="1"/>
</dbReference>
<organism evidence="13 14">
    <name type="scientific">Rhodotorula mucilaginosa</name>
    <name type="common">Yeast</name>
    <name type="synonym">Rhodotorula rubra</name>
    <dbReference type="NCBI Taxonomy" id="5537"/>
    <lineage>
        <taxon>Eukaryota</taxon>
        <taxon>Fungi</taxon>
        <taxon>Dikarya</taxon>
        <taxon>Basidiomycota</taxon>
        <taxon>Pucciniomycotina</taxon>
        <taxon>Microbotryomycetes</taxon>
        <taxon>Sporidiobolales</taxon>
        <taxon>Sporidiobolaceae</taxon>
        <taxon>Rhodotorula</taxon>
    </lineage>
</organism>
<feature type="compositionally biased region" description="Low complexity" evidence="11">
    <location>
        <begin position="10"/>
        <end position="20"/>
    </location>
</feature>
<dbReference type="Pfam" id="PF07728">
    <property type="entry name" value="AAA_5"/>
    <property type="match status" value="7"/>
</dbReference>
<feature type="compositionally biased region" description="Acidic residues" evidence="11">
    <location>
        <begin position="4917"/>
        <end position="4926"/>
    </location>
</feature>
<feature type="compositionally biased region" description="Acidic residues" evidence="11">
    <location>
        <begin position="4684"/>
        <end position="4713"/>
    </location>
</feature>
<dbReference type="InterPro" id="IPR027417">
    <property type="entry name" value="P-loop_NTPase"/>
</dbReference>
<evidence type="ECO:0000256" key="7">
    <source>
        <dbReference type="ARBA" id="ARBA00022840"/>
    </source>
</evidence>
<dbReference type="InterPro" id="IPR003593">
    <property type="entry name" value="AAA+_ATPase"/>
</dbReference>
<protein>
    <recommendedName>
        <fullName evidence="4 10">Midasin</fullName>
    </recommendedName>
</protein>
<evidence type="ECO:0000313" key="14">
    <source>
        <dbReference type="Proteomes" id="UP000777482"/>
    </source>
</evidence>
<feature type="domain" description="VWFA" evidence="12">
    <location>
        <begin position="5134"/>
        <end position="5355"/>
    </location>
</feature>
<dbReference type="PANTHER" id="PTHR48103">
    <property type="entry name" value="MIDASIN-RELATED"/>
    <property type="match status" value="1"/>
</dbReference>
<dbReference type="GO" id="GO:0005524">
    <property type="term" value="F:ATP binding"/>
    <property type="evidence" value="ECO:0007669"/>
    <property type="project" value="UniProtKB-KW"/>
</dbReference>
<evidence type="ECO:0000256" key="3">
    <source>
        <dbReference type="ARBA" id="ARBA00007188"/>
    </source>
</evidence>
<keyword evidence="9 10" id="KW-0539">Nucleus</keyword>
<evidence type="ECO:0000256" key="5">
    <source>
        <dbReference type="ARBA" id="ARBA00022553"/>
    </source>
</evidence>
<evidence type="ECO:0000256" key="1">
    <source>
        <dbReference type="ARBA" id="ARBA00004604"/>
    </source>
</evidence>
<evidence type="ECO:0000256" key="10">
    <source>
        <dbReference type="PIRNR" id="PIRNR010340"/>
    </source>
</evidence>
<evidence type="ECO:0000256" key="8">
    <source>
        <dbReference type="ARBA" id="ARBA00023186"/>
    </source>
</evidence>
<sequence>MDTDDPPPAAAAAVESSSPLAAPPPLWDLQHGARFFLQRLRVLEPTQTQPTPTLKPDAPPVQLGWKPLVPIDDLSSLIAVIDSQHRPTGLPVQINESLTVEQTRRNLLEALARLALDPALTTEVIIAFRPIAVALVSRWIEALGLGEEGQWRQGQPGVEMAAGERDAVNKVWRAIVRSLPILGDQVMPFLRLLLRHPLLAGGPPLPDPAAPDYQQQLGPALLTLHSLIHHLPSLPAISQWSLPQHVEHLMKTHEHRGVRLVAWRIVRAWLGLFAGTGERLKRKWVWQLPDNLSEEAIEDLPAAPWTPYLEHLVAEYTERFGPDSASPRDADDLVPSGFSEEVVAPEGEEKTCRLVEGGLEVLVRQRGADPWILHSLENARMQDEQARLEHYLADFEIGSASLLDQPEIGRTVVSVSSVLAFREGLIPSLASPSAAAPSSTLSLSHAAAPAASPVNTTPEVFVETASHANLLRALASNVIHRKPTLVTGAASSGKQSAVLHLWDLFHAGGADGRPTREAKRRGLVVINMADRSLDSKSLLGSLSSAPSSSSSSTSTAGAGQFTFVEGPLTRAVRQGRWTLLLNIDQAAPELLSVIKVVAERMHTAASVRREQSLAYGGIGAEEQDGGVGVRVGGGEGRWVKAAEGFMLFATRSLPPSSLLDSAAPPPANFFASHFFSEAILAPLSGEEVGQIVQGRYGAQLGRVDGLAALLVSAWEAVREAAHRAKDAAGGASGGTKREVGVRDLLRWCRRVAHLLPNGMSLPSLAANPTLQEEVFVEARDVFLGSLILPPPVVAVAPTAAATVDNESAEAGPSAVLPRDRFSIIARSLASSLGLSDERAEWALRRRVPDLVLPTIDTSSGLAPSSSGLSHSVKVGRVSLPYSAPSKRTSSSRPYALTKPSLLLLEKLAVCLSLSEPVLLVGETGTGKTAAVGYLAELMGKRLTALNLSNQTEAGDLVGGFRPIDEVEEARRAASELLNRFVELFGATFSLTRNADFVAAVRKAFDKKRYNRLVDSFRQANKMAASRIVSTPDATTEDASEQAQRKRRKVDGAKAQLVERWKDFMTSVGDFEHRHVLSTGGKGKAKFVFSFVEGPLAQAIRNGDWVLLDEVNLASSETLESLSTLLQSPDSSLVLTERGELEPIPRHPEFRLFACMNPATDVGKRDLPAGLRAKFSELWVPPPDEDRDALRTIVEGYIGRVAVSDRQVVADVAELYSTIKSLAMRAQLADGQNTPPHFSMRTLARALSFASDFAPTFGLRRSLYEGFVMAFTMLLDERSQDVVRGLVDKHIVQQAKNPRSLMERVPTKPPSFGDALRIHHYWLEQGPQEPEEPEDYILTPSVQAKVCDLARAVLTRKVPVLIQGPTSAGKTSVVEYLARRTGHRFVRINNHEHTDIQEYVGTYVSDPKTGKLVFQEGVLVRALRRGDWIVLDELNLAPTDVLEALNRLLDDNRELVIPETGEVVRPHPHFMLFATQNPPGLYGGRKVLSRAFRNRFLEMHFGDVPKEELKVILERRCRIAPSHAERTVNVFLELQRRRQAGRVFEKHAFATLRDLFRWGGRGPVETIQQLAEDGYMLLAERARRIDDKQTVKEVLEEVLKVTIDEEHLYDFDRLPSLNLPVPPQSADLVWTSAMRRLYFLIAASLQRHEPVLLVGETGSGKTSVCQALAHALGRGLHIVGCHQNTETADLLGGQRPLRNRAALQAGLGVEAQDMLSSAGHDAASTDFEQLVEQVEALGTDDARALADRMRATTALFEWHDGPLVQAMRGGDLILLDEISLADDSVLERLNSVLEPSRTLVLAEKGGRDLDDIRVVGSAGFEILATMNPGGDFGKKELSPALRNRFTEIWVPAVDDVADLLHIIGSRWSAAHRSELDAFGPHIIEFGRWFAQQTGQKGGLGIGLRDILGWVDFLNVAASKQHERGALPLADAFCQGALMTIVDGLGALPVASGLSREGLQNLRSSCWRFLEGLVSPSIAPEAVPLDVVDDGHRFSVGPYGVSKGPAPPTSVGYTLLAPTTRLNAMRVVRALQLPKPILLEGSPGVGKTSLVTALSAATGHPLVRINLSDQTDLMDLLGSDLPVEGGKSGEFAWKDAPFLAAMQSGDWVLLDEMNLASQSVLEGLNSCLDHRGTVYIPELDRTFSRHPEFRIFAAQNPLGQGGGRKGLPKSFLDRFSVVHMEELDRSDLRAIAEALFPTVDTAILERMIAFNQRVHEETTVGRSFGMEGSPWEFNLRDVLRWLSLVQASSGFDAHRFQPLEYVRLLYLQRFRNRADREHVARIFAGIFGTEIEPDEQPWVAVTADSVQVGHSLYPRADDGVALQRAGFTIPFRRSMHQPLEALTKCLEMGWLSILTGPRGCGKSTLVRQVAALGGRRLREFAMNAEVDTLELLGSFEQADRFRDLDGIVRDIIEALKHAVDVQLHSQGTSALYTSLATLRQLRLRLAEEAAELDLRELGEGVQRILTDPVVAGLQATKDLETRLAGALSSAESAVAAARFEWVDGPLVQAMKNGDWLLIEDANLCSPSVLDRLNSLFETGGRLQLAERGPVNGEIQIIAPHPDFRLVMTLDPRNGELSRAMRNRGIEIAMLESASPNQPQLKTSQHAIDAFREPSVSDLALLSRLRMPNPSAETDQAFVAHLVSKLAPTRFALAARFLRANAFAEHTDSTVAGLRELVRHPLVLSINTCKRRFANTREVPSKVLLEQPIDVSLVPLFAVVESEASNLQSAALDVLVKVFSATANDPGSVSAAGAKALKSLSVWDQSELAANGRFKLDENMSTVAGLFPLHRALVALIVAAVARLADRPEAVTITTFAQNLTALDDELVAVTASPLLDISTIQRVIAWISEAIESSPEPVQDILQDTASSLQPIRRALALTSGEAMEAIWRSALPYKPTRASLAEAYRTLIQSVDAAAVPDPAVFDLALEVAVALGIPQNDVAGVRDQELMRVVQHLVARLAAAEPKAQETDDAVIAMARASNAVSYLTIDLAATAATSKTENMAYALAALREIARSGRVITLREILPQHQLAAWPRDAKQDILGARFAAYTEWAQHLAQGLNENYGSVEADDMLRPALLRKVIEIRRGERPSLGRLHSQAAALASTARAQVAAISVDLGSREERLRSILLALIALTVTAASDEGESETDTDLATYQGLQRRIESSEIVQRAADRYLNVSEATVFGSTFEGTGVAAGFVAFGQFLWHLYVPNLPLDPAIGAQVHSQYLARRLASVSASLDVVLLEEAASSGNASNAKAARLQSDLENLRRESSSAGSAPVEREIDLSLLASLFAELRSFEDQILSDALVRGLLSDLCNADAPAATMAARVESMRRSIDTLLRRLDHAYGRMSDILTPIRLALSVVKIGFSLLAAHAKSAAVPPTDVPYRHLAERLTSFPSVQVTDSIFQEELPLSLKQGEAPLPPAQATLLQIAALATAVDRDTCQRDDVVLRLTQLYERMHHLWATDRRHDEEAAEAAASLYKAKVDIHEVKTDEEIEAAEFAELFPAFDNVDAAPTSSPSTAPGTTSARFIQSGDQDLLAQLHNSVFGNPTLTGDKSPARVFERLRVAGLDRLLPRIYDSLDDGLDLNSAAYRVRALVELARALKPTDAVEAPHHDFYNGANVLETSKAVPVLNALIARLSVLINKWPEQMVLHGLRDRCRAVLDLTADAPVALVLTNVEQLLQQTEDWEKFADREHSIATDRSALTTLIVDWRRYELACWAQLLSTVETRFGASAHEWWFRIYDAAIRSGPGLDSEAETSAEGAEAFYRDLVSLVNTFLSSSSLGQFQPRLELVLSFAKFARRLGSSPRALEELGAGVKSLSRVSDLLYNVHGFYAQYASRIATHLASERGRIDKEVQQVVKLASWKDINVVALRASAVRSHHQLFKSVRKLRTVLQKPASDFFQSPEIAQHENMPSSSNALETVTSTVSLPPLPAGVESSNDAVHLVKLEQTASRLHHLLSTSICPFVDGDRAGSLESFSHDVISTAKDLRDTPLGPEEGREQRTKSLIERKRRAWRDLLNELKRIGISPSPSPRAVERLEDTAHTYGIAPSDPLLELNDRSLGGDLRSRIERVDSYYFKALAMLPELRALPAAHHGDVRTADIQRALGHIQSVLSAALEHRNLLMPAAAVTLRIDAIAEHLDSSLSSRSSTNGRQLLVDIRTRVCSAIAAFEEARASLRDHRTATARGEDKGAAAFAARIESALASFSQLQTRVCTALDVRGDPAATALSSRSDIDLSDEAENAIRIAQESINNLPKEATLHYLIEPLAGYLSSLVDSKHAATAAGAETATLQDAKRAHDDLISAILIVAQELKKAAEAGSAVQGDGELTDGAVLHGSRTYRAVLSALRPSDVLAKLEYLNHNVRLLLAHDVPVEAIVSLVERVKPFLSMYRALCAAQLASFFSWHKSMLKLNHVLASILKELAADGFCRPAESDGKNGAEDAADGKTTEGTGMAEGTGAKNVSNEIEDESQLEGLQSDVPQEKRDDEEEPQDGDDDAVEMNMDFEGDLEDRGDGEKDSGDEEDDDEEPDQEEPEEQIADVDPLDPSSVDEKMWGDDEPPSENKDGKTDEVNQEAAKSTGEAEMGAKEDEQSADKPKADEPTDAADSEQPEPQNADGEDKDAAPQDDAGGDEPEDEPAEGDEPEADADKGDRINEPMDESDKLDLPEDMKLDEEDDRASAGGDEGDMDGDLDLPDDLPDMTEEGPEGDDDDGDRQNELDKDATDAADGDAEDDTVLPNNDAAPEDEHASAAQDEQVDVDQADGGAEDGEAGGEGQQDGSALENDPNVKADSTQRTGDRSSAKQSDDAETSEDKENADASEADAREDEDDSAPPMATSADGTGPTKQRSQHDARAESKSDPSSQRDEGARPPQRSLGDSLQNWRRRLEEIGDLAQPEEPQEAPTQPVDQDGAAEYVQDGDEQEADEQALGPANEDQVKKLEQLHLGEETAPADEMPLDDESPAEPSDGTAPQPQASTVDLKGSTLTEADAKAVAASEMQRDDPMSLDALSADEDDVDVERADADKHGSTLAAPVDPEEDMAVEQAMLRWRSGDEQSLTADGVWRLYESLTRDLSFALTEQLRLILEPTLATRLKGDYRSGKRLNMKKIIPYIASEFTKDKIWLRRTRPSQREYQVLIAIDDSKSMADSHSVHLAFQSLALISRALTRLEVGGISVSRFGEDVDVLHPFEAGSVSDEAGAKLIEKFTFSQRSTDVRLLVERTLAQLAEAKDSARSGKSSLQAGDLWQLAVLISDGMCQDHDKLRALLRKAAEQKVLFVFVVVDSLHGRARDSAGQAQEQDPNQHSILAMKSVSYAVGANGRLELKMDRYIDSFGSVFPHYLVLRTADALPDVLSTLLRDFFASTAADR</sequence>
<feature type="compositionally biased region" description="Acidic residues" evidence="11">
    <location>
        <begin position="4725"/>
        <end position="4735"/>
    </location>
</feature>
<feature type="compositionally biased region" description="Low complexity" evidence="11">
    <location>
        <begin position="4450"/>
        <end position="4462"/>
    </location>
</feature>
<dbReference type="PANTHER" id="PTHR48103:SF2">
    <property type="entry name" value="MIDASIN"/>
    <property type="match status" value="1"/>
</dbReference>
<gene>
    <name evidence="13" type="ORF">C6P46_001220</name>
</gene>
<feature type="compositionally biased region" description="Basic and acidic residues" evidence="11">
    <location>
        <begin position="4935"/>
        <end position="4947"/>
    </location>
</feature>
<feature type="compositionally biased region" description="Acidic residues" evidence="11">
    <location>
        <begin position="4520"/>
        <end position="4544"/>
    </location>
</feature>
<evidence type="ECO:0000256" key="4">
    <source>
        <dbReference type="ARBA" id="ARBA00017143"/>
    </source>
</evidence>
<proteinExistence type="inferred from homology"/>
<feature type="compositionally biased region" description="Basic and acidic residues" evidence="11">
    <location>
        <begin position="4585"/>
        <end position="4601"/>
    </location>
</feature>
<dbReference type="Pfam" id="PF21108">
    <property type="entry name" value="MDN1_4th"/>
    <property type="match status" value="1"/>
</dbReference>
<dbReference type="InterPro" id="IPR036465">
    <property type="entry name" value="vWFA_dom_sf"/>
</dbReference>
<dbReference type="SUPFAM" id="SSF53300">
    <property type="entry name" value="vWA-like"/>
    <property type="match status" value="1"/>
</dbReference>
<comment type="similarity">
    <text evidence="3 10">Belongs to the midasin family.</text>
</comment>
<accession>A0A9P7B7R7</accession>
<dbReference type="InterPro" id="IPR048617">
    <property type="entry name" value="MDN1_AAA_lid_4"/>
</dbReference>
<keyword evidence="14" id="KW-1185">Reference proteome</keyword>
<dbReference type="PROSITE" id="PS50234">
    <property type="entry name" value="VWFA"/>
    <property type="match status" value="1"/>
</dbReference>
<dbReference type="FunFam" id="3.40.50.300:FF:001368">
    <property type="entry name" value="Midasin"/>
    <property type="match status" value="1"/>
</dbReference>
<comment type="function">
    <text evidence="10">Nuclear chaperone required for maturation and nuclear export of pre-60S ribosome subunits.</text>
</comment>
<dbReference type="SUPFAM" id="SSF52540">
    <property type="entry name" value="P-loop containing nucleoside triphosphate hydrolases"/>
    <property type="match status" value="6"/>
</dbReference>
<evidence type="ECO:0000259" key="12">
    <source>
        <dbReference type="PROSITE" id="PS50234"/>
    </source>
</evidence>
<name>A0A9P7B7R7_RHOMI</name>
<dbReference type="InterPro" id="IPR002035">
    <property type="entry name" value="VWF_A"/>
</dbReference>
<evidence type="ECO:0000256" key="11">
    <source>
        <dbReference type="SAM" id="MobiDB-lite"/>
    </source>
</evidence>
<dbReference type="Gene3D" id="3.40.50.300">
    <property type="entry name" value="P-loop containing nucleotide triphosphate hydrolases"/>
    <property type="match status" value="6"/>
</dbReference>
<feature type="region of interest" description="Disordered" evidence="11">
    <location>
        <begin position="1"/>
        <end position="23"/>
    </location>
</feature>
<keyword evidence="8 10" id="KW-0143">Chaperone</keyword>
<comment type="caution">
    <text evidence="13">The sequence shown here is derived from an EMBL/GenBank/DDBJ whole genome shotgun (WGS) entry which is preliminary data.</text>
</comment>
<dbReference type="InterPro" id="IPR041190">
    <property type="entry name" value="Midasin_AAA_lid_5"/>
</dbReference>
<dbReference type="GO" id="GO:0030687">
    <property type="term" value="C:preribosome, large subunit precursor"/>
    <property type="evidence" value="ECO:0007669"/>
    <property type="project" value="TreeGrafter"/>
</dbReference>
<dbReference type="PROSITE" id="PS00675">
    <property type="entry name" value="SIGMA54_INTERACT_1"/>
    <property type="match status" value="1"/>
</dbReference>
<evidence type="ECO:0000256" key="6">
    <source>
        <dbReference type="ARBA" id="ARBA00022741"/>
    </source>
</evidence>
<evidence type="ECO:0000313" key="13">
    <source>
        <dbReference type="EMBL" id="KAG0664624.1"/>
    </source>
</evidence>
<feature type="compositionally biased region" description="Basic and acidic residues" evidence="11">
    <location>
        <begin position="4647"/>
        <end position="4670"/>
    </location>
</feature>
<feature type="compositionally biased region" description="Basic and acidic residues" evidence="11">
    <location>
        <begin position="4849"/>
        <end position="4869"/>
    </location>
</feature>
<dbReference type="InterPro" id="IPR012099">
    <property type="entry name" value="Midasin"/>
</dbReference>
<feature type="compositionally biased region" description="Acidic residues" evidence="11">
    <location>
        <begin position="4629"/>
        <end position="4646"/>
    </location>
</feature>
<dbReference type="OrthoDB" id="5186at2759"/>
<dbReference type="CDD" id="cd00009">
    <property type="entry name" value="AAA"/>
    <property type="match status" value="3"/>
</dbReference>
<feature type="compositionally biased region" description="Basic and acidic residues" evidence="11">
    <location>
        <begin position="4550"/>
        <end position="4571"/>
    </location>
</feature>
<feature type="compositionally biased region" description="Basic and acidic residues" evidence="11">
    <location>
        <begin position="4433"/>
        <end position="4449"/>
    </location>
</feature>
<dbReference type="SMART" id="SM00382">
    <property type="entry name" value="AAA"/>
    <property type="match status" value="5"/>
</dbReference>
<feature type="compositionally biased region" description="Basic and acidic residues" evidence="11">
    <location>
        <begin position="4714"/>
        <end position="4724"/>
    </location>
</feature>
<comment type="subcellular location">
    <subcellularLocation>
        <location evidence="1">Nucleus</location>
        <location evidence="1">Nucleolus</location>
    </subcellularLocation>
    <subcellularLocation>
        <location evidence="2">Nucleus</location>
        <location evidence="2">Nucleoplasm</location>
    </subcellularLocation>
</comment>
<keyword evidence="5" id="KW-0597">Phosphoprotein</keyword>
<feature type="compositionally biased region" description="Basic and acidic residues" evidence="11">
    <location>
        <begin position="4796"/>
        <end position="4817"/>
    </location>
</feature>
<dbReference type="GO" id="GO:0005654">
    <property type="term" value="C:nucleoplasm"/>
    <property type="evidence" value="ECO:0007669"/>
    <property type="project" value="UniProtKB-SubCell"/>
</dbReference>
<dbReference type="GO" id="GO:0000055">
    <property type="term" value="P:ribosomal large subunit export from nucleus"/>
    <property type="evidence" value="ECO:0007669"/>
    <property type="project" value="TreeGrafter"/>
</dbReference>
<reference evidence="13 14" key="1">
    <citation type="submission" date="2020-11" db="EMBL/GenBank/DDBJ databases">
        <title>Kefir isolates.</title>
        <authorList>
            <person name="Marcisauskas S."/>
            <person name="Kim Y."/>
            <person name="Blasche S."/>
        </authorList>
    </citation>
    <scope>NUCLEOTIDE SEQUENCE [LARGE SCALE GENOMIC DNA]</scope>
    <source>
        <strain evidence="13 14">KR</strain>
    </source>
</reference>
<feature type="compositionally biased region" description="Acidic residues" evidence="11">
    <location>
        <begin position="4487"/>
        <end position="4510"/>
    </location>
</feature>
<dbReference type="EMBL" id="PUHQ01000013">
    <property type="protein sequence ID" value="KAG0664624.1"/>
    <property type="molecule type" value="Genomic_DNA"/>
</dbReference>
<feature type="region of interest" description="Disordered" evidence="11">
    <location>
        <begin position="4432"/>
        <end position="4983"/>
    </location>
</feature>